<feature type="transmembrane region" description="Helical" evidence="6">
    <location>
        <begin position="315"/>
        <end position="335"/>
    </location>
</feature>
<feature type="transmembrane region" description="Helical" evidence="6">
    <location>
        <begin position="245"/>
        <end position="277"/>
    </location>
</feature>
<protein>
    <submittedName>
        <fullName evidence="8">Competence protein ComEC</fullName>
    </submittedName>
</protein>
<feature type="transmembrane region" description="Helical" evidence="6">
    <location>
        <begin position="289"/>
        <end position="308"/>
    </location>
</feature>
<dbReference type="AlphaFoldDB" id="A0A7W4W3M8"/>
<dbReference type="EMBL" id="JACHWY010000001">
    <property type="protein sequence ID" value="MBB3046302.1"/>
    <property type="molecule type" value="Genomic_DNA"/>
</dbReference>
<evidence type="ECO:0000313" key="9">
    <source>
        <dbReference type="Proteomes" id="UP000537130"/>
    </source>
</evidence>
<dbReference type="InterPro" id="IPR004477">
    <property type="entry name" value="ComEC_N"/>
</dbReference>
<reference evidence="8 9" key="1">
    <citation type="submission" date="2020-08" db="EMBL/GenBank/DDBJ databases">
        <title>Genomic Encyclopedia of Type Strains, Phase III (KMG-III): the genomes of soil and plant-associated and newly described type strains.</title>
        <authorList>
            <person name="Whitman W."/>
        </authorList>
    </citation>
    <scope>NUCLEOTIDE SEQUENCE [LARGE SCALE GENOMIC DNA]</scope>
    <source>
        <strain evidence="8 9">CECT 8654</strain>
    </source>
</reference>
<dbReference type="InterPro" id="IPR036866">
    <property type="entry name" value="RibonucZ/Hydroxyglut_hydro"/>
</dbReference>
<dbReference type="InterPro" id="IPR035681">
    <property type="entry name" value="ComA-like_MBL"/>
</dbReference>
<keyword evidence="2" id="KW-1003">Cell membrane</keyword>
<dbReference type="InterPro" id="IPR001279">
    <property type="entry name" value="Metallo-B-lactamas"/>
</dbReference>
<feature type="transmembrane region" description="Helical" evidence="6">
    <location>
        <begin position="379"/>
        <end position="396"/>
    </location>
</feature>
<evidence type="ECO:0000313" key="8">
    <source>
        <dbReference type="EMBL" id="MBB3046302.1"/>
    </source>
</evidence>
<dbReference type="InterPro" id="IPR004797">
    <property type="entry name" value="Competence_ComEC/Rec2"/>
</dbReference>
<sequence length="679" mass="74544">MRDLLPEPLEGQDLSLRGTIEGLPQYRPHRGGTWRFDFRVDHCSETGCVVKRVRLSFRTNALLREGQAWNLQVRLKRPRSYANPGSFDYARWLVSSGLHASGYVRSGTLVAEGSAPRARVVEYLRERLQPYGRHPLLLALAVGDRDRLSEGDWEILRESGLSHLVAISGLHIGIAAGMGLLLGRLLSQIYGRSWLAMACGLGAATGYAWLAGFSLPTQRALIMVSAGLLALFLGRGVNRWQVMSLALLLVLLLQPMASLTPGFWLSFGAVAVLLAVFDRTKSWLSLFRAQWSLLLGLAPLSLAFFSLLSPLSLPVNLIAVPIFSVVLIPLTLVALCLEGVQPALAEGLWWLANIGLHAVMTKVEWLVPRLPAWQYTPDTHAWSGICLAFALLLAPNVLPARYLFILFLTPLAGALMLAVQSPELDRGSLKVDVLDVGQGLSVVIRTRSHSLVYDVGARYSDSFDLADAVVLPFLAHERISRLDKLIVSHNDNDHAGAYSKVVQAYPDVKLLSGELLSDSEPCRAGESWQWDRVRFQWLHPRQARLESSSNNRSCVLLIQSGSASILLPGDIDRSVEQRLQADLARAVNPPLSVLIAPHHGSKTSSSSSFIGLLQPHLVVFSAGYKHQFGHPAPEVVERYKNAGSGVASTAASGAISILLSPRGVEGVTRHREQRRFYWQ</sequence>
<feature type="transmembrane region" description="Helical" evidence="6">
    <location>
        <begin position="402"/>
        <end position="419"/>
    </location>
</feature>
<dbReference type="SUPFAM" id="SSF56281">
    <property type="entry name" value="Metallo-hydrolase/oxidoreductase"/>
    <property type="match status" value="1"/>
</dbReference>
<name>A0A7W4W3M8_9GAMM</name>
<evidence type="ECO:0000256" key="2">
    <source>
        <dbReference type="ARBA" id="ARBA00022475"/>
    </source>
</evidence>
<feature type="transmembrane region" description="Helical" evidence="6">
    <location>
        <begin position="194"/>
        <end position="214"/>
    </location>
</feature>
<keyword evidence="5 6" id="KW-0472">Membrane</keyword>
<accession>A0A7W4W3M8</accession>
<dbReference type="Proteomes" id="UP000537130">
    <property type="component" value="Unassembled WGS sequence"/>
</dbReference>
<keyword evidence="3 6" id="KW-0812">Transmembrane</keyword>
<dbReference type="SMART" id="SM00849">
    <property type="entry name" value="Lactamase_B"/>
    <property type="match status" value="1"/>
</dbReference>
<dbReference type="NCBIfam" id="TIGR00361">
    <property type="entry name" value="ComEC_Rec2"/>
    <property type="match status" value="1"/>
</dbReference>
<evidence type="ECO:0000256" key="5">
    <source>
        <dbReference type="ARBA" id="ARBA00023136"/>
    </source>
</evidence>
<gene>
    <name evidence="8" type="ORF">FHR99_000538</name>
</gene>
<dbReference type="GO" id="GO:0005886">
    <property type="term" value="C:plasma membrane"/>
    <property type="evidence" value="ECO:0007669"/>
    <property type="project" value="UniProtKB-SubCell"/>
</dbReference>
<feature type="transmembrane region" description="Helical" evidence="6">
    <location>
        <begin position="161"/>
        <end position="182"/>
    </location>
</feature>
<dbReference type="PANTHER" id="PTHR30619">
    <property type="entry name" value="DNA INTERNALIZATION/COMPETENCE PROTEIN COMEC/REC2"/>
    <property type="match status" value="1"/>
</dbReference>
<dbReference type="NCBIfam" id="TIGR00360">
    <property type="entry name" value="ComEC_N-term"/>
    <property type="match status" value="1"/>
</dbReference>
<feature type="transmembrane region" description="Helical" evidence="6">
    <location>
        <begin position="220"/>
        <end position="238"/>
    </location>
</feature>
<dbReference type="InterPro" id="IPR025405">
    <property type="entry name" value="DUF4131"/>
</dbReference>
<dbReference type="Pfam" id="PF03772">
    <property type="entry name" value="Competence"/>
    <property type="match status" value="1"/>
</dbReference>
<dbReference type="GO" id="GO:0030420">
    <property type="term" value="P:establishment of competence for transformation"/>
    <property type="evidence" value="ECO:0007669"/>
    <property type="project" value="InterPro"/>
</dbReference>
<dbReference type="InterPro" id="IPR052159">
    <property type="entry name" value="Competence_DNA_uptake"/>
</dbReference>
<dbReference type="Pfam" id="PF00753">
    <property type="entry name" value="Lactamase_B"/>
    <property type="match status" value="1"/>
</dbReference>
<evidence type="ECO:0000256" key="4">
    <source>
        <dbReference type="ARBA" id="ARBA00022989"/>
    </source>
</evidence>
<comment type="subcellular location">
    <subcellularLocation>
        <location evidence="1">Cell membrane</location>
        <topology evidence="1">Multi-pass membrane protein</topology>
    </subcellularLocation>
</comment>
<evidence type="ECO:0000259" key="7">
    <source>
        <dbReference type="SMART" id="SM00849"/>
    </source>
</evidence>
<dbReference type="Pfam" id="PF13567">
    <property type="entry name" value="DUF4131"/>
    <property type="match status" value="1"/>
</dbReference>
<organism evidence="8 9">
    <name type="scientific">Litorivivens lipolytica</name>
    <dbReference type="NCBI Taxonomy" id="1524264"/>
    <lineage>
        <taxon>Bacteria</taxon>
        <taxon>Pseudomonadati</taxon>
        <taxon>Pseudomonadota</taxon>
        <taxon>Gammaproteobacteria</taxon>
        <taxon>Litorivivens</taxon>
    </lineage>
</organism>
<dbReference type="Gene3D" id="3.60.15.10">
    <property type="entry name" value="Ribonuclease Z/Hydroxyacylglutathione hydrolase-like"/>
    <property type="match status" value="1"/>
</dbReference>
<proteinExistence type="predicted"/>
<evidence type="ECO:0000256" key="1">
    <source>
        <dbReference type="ARBA" id="ARBA00004651"/>
    </source>
</evidence>
<evidence type="ECO:0000256" key="6">
    <source>
        <dbReference type="SAM" id="Phobius"/>
    </source>
</evidence>
<keyword evidence="4 6" id="KW-1133">Transmembrane helix</keyword>
<dbReference type="PANTHER" id="PTHR30619:SF1">
    <property type="entry name" value="RECOMBINATION PROTEIN 2"/>
    <property type="match status" value="1"/>
</dbReference>
<dbReference type="CDD" id="cd07731">
    <property type="entry name" value="ComA-like_MBL-fold"/>
    <property type="match status" value="1"/>
</dbReference>
<comment type="caution">
    <text evidence="8">The sequence shown here is derived from an EMBL/GenBank/DDBJ whole genome shotgun (WGS) entry which is preliminary data.</text>
</comment>
<keyword evidence="9" id="KW-1185">Reference proteome</keyword>
<evidence type="ECO:0000256" key="3">
    <source>
        <dbReference type="ARBA" id="ARBA00022692"/>
    </source>
</evidence>
<feature type="domain" description="Metallo-beta-lactamase" evidence="7">
    <location>
        <begin position="438"/>
        <end position="624"/>
    </location>
</feature>